<accession>A0A7W2AAM8</accession>
<dbReference type="AlphaFoldDB" id="A0A7W2AAM8"/>
<proteinExistence type="predicted"/>
<name>A0A7W2AAM8_9BACL</name>
<comment type="caution">
    <text evidence="1">The sequence shown here is derived from an EMBL/GenBank/DDBJ whole genome shotgun (WGS) entry which is preliminary data.</text>
</comment>
<keyword evidence="2" id="KW-1185">Reference proteome</keyword>
<sequence>MEIETEQIHVHINYLVNICSPDFRKTILAVMAMGNAINVVDAKTELTDREEGNVITAFCFRNTILEDVHTGNLDLNDKIMKDLMIESSTKVTEWIKMRDYLKGRCPSIQYNLKLLSGCIHQKLDKKVAGKLEARNIRMK</sequence>
<dbReference type="Proteomes" id="UP000535491">
    <property type="component" value="Unassembled WGS sequence"/>
</dbReference>
<reference evidence="1 2" key="1">
    <citation type="submission" date="2020-07" db="EMBL/GenBank/DDBJ databases">
        <authorList>
            <person name="Feng H."/>
        </authorList>
    </citation>
    <scope>NUCLEOTIDE SEQUENCE [LARGE SCALE GENOMIC DNA]</scope>
    <source>
        <strain evidence="2">s-10</strain>
    </source>
</reference>
<gene>
    <name evidence="1" type="ORF">H1191_19385</name>
</gene>
<organism evidence="1 2">
    <name type="scientific">Paenactinomyces guangxiensis</name>
    <dbReference type="NCBI Taxonomy" id="1490290"/>
    <lineage>
        <taxon>Bacteria</taxon>
        <taxon>Bacillati</taxon>
        <taxon>Bacillota</taxon>
        <taxon>Bacilli</taxon>
        <taxon>Bacillales</taxon>
        <taxon>Thermoactinomycetaceae</taxon>
        <taxon>Paenactinomyces</taxon>
    </lineage>
</organism>
<protein>
    <submittedName>
        <fullName evidence="1">Uncharacterized protein</fullName>
    </submittedName>
</protein>
<evidence type="ECO:0000313" key="1">
    <source>
        <dbReference type="EMBL" id="MBA4496427.1"/>
    </source>
</evidence>
<dbReference type="RefSeq" id="WP_181754838.1">
    <property type="nucleotide sequence ID" value="NZ_JACEIQ010000034.1"/>
</dbReference>
<evidence type="ECO:0000313" key="2">
    <source>
        <dbReference type="Proteomes" id="UP000535491"/>
    </source>
</evidence>
<dbReference type="EMBL" id="JACEIQ010000034">
    <property type="protein sequence ID" value="MBA4496427.1"/>
    <property type="molecule type" value="Genomic_DNA"/>
</dbReference>